<reference evidence="5 6" key="1">
    <citation type="submission" date="2016-10" db="EMBL/GenBank/DDBJ databases">
        <authorList>
            <person name="de Groot N.N."/>
        </authorList>
    </citation>
    <scope>NUCLEOTIDE SEQUENCE [LARGE SCALE GENOMIC DNA]</scope>
    <source>
        <strain evidence="5 6">DSM 6793</strain>
    </source>
</reference>
<evidence type="ECO:0000259" key="4">
    <source>
        <dbReference type="PROSITE" id="PS01124"/>
    </source>
</evidence>
<dbReference type="GO" id="GO:0043565">
    <property type="term" value="F:sequence-specific DNA binding"/>
    <property type="evidence" value="ECO:0007669"/>
    <property type="project" value="InterPro"/>
</dbReference>
<dbReference type="Gene3D" id="1.10.10.60">
    <property type="entry name" value="Homeodomain-like"/>
    <property type="match status" value="2"/>
</dbReference>
<accession>A0A1I1FFA3</accession>
<proteinExistence type="predicted"/>
<dbReference type="PANTHER" id="PTHR43280">
    <property type="entry name" value="ARAC-FAMILY TRANSCRIPTIONAL REGULATOR"/>
    <property type="match status" value="1"/>
</dbReference>
<protein>
    <submittedName>
        <fullName evidence="5">AraC-type DNA-binding protein</fullName>
    </submittedName>
</protein>
<feature type="domain" description="HTH araC/xylS-type" evidence="4">
    <location>
        <begin position="192"/>
        <end position="290"/>
    </location>
</feature>
<evidence type="ECO:0000313" key="5">
    <source>
        <dbReference type="EMBL" id="SFB98045.1"/>
    </source>
</evidence>
<dbReference type="InterPro" id="IPR009057">
    <property type="entry name" value="Homeodomain-like_sf"/>
</dbReference>
<dbReference type="RefSeq" id="WP_245756688.1">
    <property type="nucleotide sequence ID" value="NZ_FOLE01000002.1"/>
</dbReference>
<keyword evidence="2 5" id="KW-0238">DNA-binding</keyword>
<dbReference type="GO" id="GO:0003700">
    <property type="term" value="F:DNA-binding transcription factor activity"/>
    <property type="evidence" value="ECO:0007669"/>
    <property type="project" value="InterPro"/>
</dbReference>
<dbReference type="STRING" id="927664.SAMN05421780_102164"/>
<dbReference type="PANTHER" id="PTHR43280:SF32">
    <property type="entry name" value="TRANSCRIPTIONAL REGULATORY PROTEIN"/>
    <property type="match status" value="1"/>
</dbReference>
<organism evidence="5 6">
    <name type="scientific">Flexibacter flexilis DSM 6793</name>
    <dbReference type="NCBI Taxonomy" id="927664"/>
    <lineage>
        <taxon>Bacteria</taxon>
        <taxon>Pseudomonadati</taxon>
        <taxon>Bacteroidota</taxon>
        <taxon>Cytophagia</taxon>
        <taxon>Cytophagales</taxon>
        <taxon>Flexibacteraceae</taxon>
        <taxon>Flexibacter</taxon>
    </lineage>
</organism>
<dbReference type="AlphaFoldDB" id="A0A1I1FFA3"/>
<keyword evidence="1" id="KW-0805">Transcription regulation</keyword>
<name>A0A1I1FFA3_9BACT</name>
<keyword evidence="6" id="KW-1185">Reference proteome</keyword>
<dbReference type="InterPro" id="IPR037923">
    <property type="entry name" value="HTH-like"/>
</dbReference>
<dbReference type="EMBL" id="FOLE01000002">
    <property type="protein sequence ID" value="SFB98045.1"/>
    <property type="molecule type" value="Genomic_DNA"/>
</dbReference>
<dbReference type="Pfam" id="PF12833">
    <property type="entry name" value="HTH_18"/>
    <property type="match status" value="1"/>
</dbReference>
<dbReference type="Proteomes" id="UP000199514">
    <property type="component" value="Unassembled WGS sequence"/>
</dbReference>
<evidence type="ECO:0000313" key="6">
    <source>
        <dbReference type="Proteomes" id="UP000199514"/>
    </source>
</evidence>
<dbReference type="SMART" id="SM00342">
    <property type="entry name" value="HTH_ARAC"/>
    <property type="match status" value="1"/>
</dbReference>
<dbReference type="SUPFAM" id="SSF46689">
    <property type="entry name" value="Homeodomain-like"/>
    <property type="match status" value="1"/>
</dbReference>
<evidence type="ECO:0000256" key="1">
    <source>
        <dbReference type="ARBA" id="ARBA00023015"/>
    </source>
</evidence>
<dbReference type="InterPro" id="IPR018060">
    <property type="entry name" value="HTH_AraC"/>
</dbReference>
<dbReference type="PROSITE" id="PS01124">
    <property type="entry name" value="HTH_ARAC_FAMILY_2"/>
    <property type="match status" value="1"/>
</dbReference>
<sequence>MENTMPLKIYNSVHPTNENLTFGISRMEDIYDKRNGQPDVPHRHNYYTLLLTRFANGRHLVDFNEYPLQSHCAYFVAPGQVHQVIEHEKSLGYAIVFSASFLAHNNIPIDFIENLNLFRDFGETPPLTLSETDMAITQHYANEMYQIHHQPHFKFRSEALGALIKLLLVRCHNACSLDLPTQQHSGGNTIFQNFKNLVNEHYSQWHTTQQYAAQLFITPDYLNRLVKNQTGKTAKDYIQSRIIVAAKHLLYFTELSNKEIAYQLGFSEPANFSAFFKNATGVAPSAFKRENIGF</sequence>
<evidence type="ECO:0000256" key="3">
    <source>
        <dbReference type="ARBA" id="ARBA00023163"/>
    </source>
</evidence>
<evidence type="ECO:0000256" key="2">
    <source>
        <dbReference type="ARBA" id="ARBA00023125"/>
    </source>
</evidence>
<gene>
    <name evidence="5" type="ORF">SAMN05421780_102164</name>
</gene>
<keyword evidence="3" id="KW-0804">Transcription</keyword>
<dbReference type="SUPFAM" id="SSF51215">
    <property type="entry name" value="Regulatory protein AraC"/>
    <property type="match status" value="1"/>
</dbReference>